<feature type="transmembrane region" description="Helical" evidence="10">
    <location>
        <begin position="146"/>
        <end position="172"/>
    </location>
</feature>
<evidence type="ECO:0000256" key="2">
    <source>
        <dbReference type="ARBA" id="ARBA00022679"/>
    </source>
</evidence>
<accession>A0A1B6IAB9</accession>
<evidence type="ECO:0000256" key="6">
    <source>
        <dbReference type="ARBA" id="ARBA00022786"/>
    </source>
</evidence>
<dbReference type="GO" id="GO:0004842">
    <property type="term" value="F:ubiquitin-protein transferase activity"/>
    <property type="evidence" value="ECO:0007669"/>
    <property type="project" value="TreeGrafter"/>
</dbReference>
<evidence type="ECO:0000256" key="9">
    <source>
        <dbReference type="ARBA" id="ARBA00023136"/>
    </source>
</evidence>
<keyword evidence="2" id="KW-0808">Transferase</keyword>
<feature type="domain" description="RING-CH-type" evidence="11">
    <location>
        <begin position="5"/>
        <end position="65"/>
    </location>
</feature>
<dbReference type="EMBL" id="GECU01023848">
    <property type="protein sequence ID" value="JAS83858.1"/>
    <property type="molecule type" value="Transcribed_RNA"/>
</dbReference>
<dbReference type="AlphaFoldDB" id="A0A1B6IAB9"/>
<dbReference type="SMART" id="SM00744">
    <property type="entry name" value="RINGv"/>
    <property type="match status" value="1"/>
</dbReference>
<feature type="transmembrane region" description="Helical" evidence="10">
    <location>
        <begin position="91"/>
        <end position="111"/>
    </location>
</feature>
<protein>
    <recommendedName>
        <fullName evidence="11">RING-CH-type domain-containing protein</fullName>
    </recommendedName>
</protein>
<evidence type="ECO:0000256" key="5">
    <source>
        <dbReference type="ARBA" id="ARBA00022771"/>
    </source>
</evidence>
<keyword evidence="9 10" id="KW-0472">Membrane</keyword>
<keyword evidence="3 10" id="KW-0812">Transmembrane</keyword>
<keyword evidence="7" id="KW-0862">Zinc</keyword>
<dbReference type="PANTHER" id="PTHR46065:SF3">
    <property type="entry name" value="FI20425P1"/>
    <property type="match status" value="1"/>
</dbReference>
<keyword evidence="6" id="KW-0833">Ubl conjugation pathway</keyword>
<evidence type="ECO:0000256" key="10">
    <source>
        <dbReference type="SAM" id="Phobius"/>
    </source>
</evidence>
<dbReference type="GO" id="GO:0008270">
    <property type="term" value="F:zinc ion binding"/>
    <property type="evidence" value="ECO:0007669"/>
    <property type="project" value="UniProtKB-KW"/>
</dbReference>
<dbReference type="GO" id="GO:0016567">
    <property type="term" value="P:protein ubiquitination"/>
    <property type="evidence" value="ECO:0007669"/>
    <property type="project" value="TreeGrafter"/>
</dbReference>
<reference evidence="12" key="1">
    <citation type="submission" date="2015-11" db="EMBL/GenBank/DDBJ databases">
        <title>De novo transcriptome assembly of four potential Pierce s Disease insect vectors from Arizona vineyards.</title>
        <authorList>
            <person name="Tassone E.E."/>
        </authorList>
    </citation>
    <scope>NUCLEOTIDE SEQUENCE</scope>
</reference>
<sequence>MSSNDQEANVIECRICHSKTTRDLILSPCMCKGSMGCVHIGCLEQWLNISSHTFCELCSYKFEVIQVRRYTFCQSIPVWLVSNHNNVYRTLFFVTLCTINTSLLCWMWFLWITSIPTSFVKEKKTERNDAETTEQKTDQDMSQTKWIVIFIFLTVLTAFSFKGLCFDACLVLKEQYQSWYRWWNSTVNVQLVLDLQNYKISNRMDDANTYDFKYTQEKFSAKREDENYYNFKIIHEEVSKKLGEVPSTDDFRSVEEIYSSFKLGNVNNLDASKHLGEASNYDIKRVEEKISSISLDNVNSHDVKEIVNETLGQICDNVCDEDIVVAYERSTILPEIEILCQSNTNSNQRNNKH</sequence>
<comment type="subcellular location">
    <subcellularLocation>
        <location evidence="1">Membrane</location>
        <topology evidence="1">Multi-pass membrane protein</topology>
    </subcellularLocation>
</comment>
<dbReference type="InterPro" id="IPR013083">
    <property type="entry name" value="Znf_RING/FYVE/PHD"/>
</dbReference>
<evidence type="ECO:0000256" key="8">
    <source>
        <dbReference type="ARBA" id="ARBA00022989"/>
    </source>
</evidence>
<evidence type="ECO:0000313" key="12">
    <source>
        <dbReference type="EMBL" id="JAS83858.1"/>
    </source>
</evidence>
<dbReference type="Gene3D" id="3.30.40.10">
    <property type="entry name" value="Zinc/RING finger domain, C3HC4 (zinc finger)"/>
    <property type="match status" value="1"/>
</dbReference>
<keyword evidence="5" id="KW-0863">Zinc-finger</keyword>
<evidence type="ECO:0000256" key="4">
    <source>
        <dbReference type="ARBA" id="ARBA00022723"/>
    </source>
</evidence>
<proteinExistence type="predicted"/>
<evidence type="ECO:0000256" key="7">
    <source>
        <dbReference type="ARBA" id="ARBA00022833"/>
    </source>
</evidence>
<dbReference type="Pfam" id="PF12906">
    <property type="entry name" value="RINGv"/>
    <property type="match status" value="1"/>
</dbReference>
<dbReference type="PANTHER" id="PTHR46065">
    <property type="entry name" value="E3 UBIQUITIN-PROTEIN LIGASE MARCH 2/3 FAMILY MEMBER"/>
    <property type="match status" value="1"/>
</dbReference>
<evidence type="ECO:0000256" key="3">
    <source>
        <dbReference type="ARBA" id="ARBA00022692"/>
    </source>
</evidence>
<keyword evidence="4" id="KW-0479">Metal-binding</keyword>
<organism evidence="12">
    <name type="scientific">Homalodisca liturata</name>
    <dbReference type="NCBI Taxonomy" id="320908"/>
    <lineage>
        <taxon>Eukaryota</taxon>
        <taxon>Metazoa</taxon>
        <taxon>Ecdysozoa</taxon>
        <taxon>Arthropoda</taxon>
        <taxon>Hexapoda</taxon>
        <taxon>Insecta</taxon>
        <taxon>Pterygota</taxon>
        <taxon>Neoptera</taxon>
        <taxon>Paraneoptera</taxon>
        <taxon>Hemiptera</taxon>
        <taxon>Auchenorrhyncha</taxon>
        <taxon>Membracoidea</taxon>
        <taxon>Cicadellidae</taxon>
        <taxon>Cicadellinae</taxon>
        <taxon>Proconiini</taxon>
        <taxon>Homalodisca</taxon>
    </lineage>
</organism>
<keyword evidence="8 10" id="KW-1133">Transmembrane helix</keyword>
<dbReference type="GO" id="GO:0016020">
    <property type="term" value="C:membrane"/>
    <property type="evidence" value="ECO:0007669"/>
    <property type="project" value="UniProtKB-SubCell"/>
</dbReference>
<evidence type="ECO:0000256" key="1">
    <source>
        <dbReference type="ARBA" id="ARBA00004141"/>
    </source>
</evidence>
<dbReference type="SUPFAM" id="SSF57850">
    <property type="entry name" value="RING/U-box"/>
    <property type="match status" value="1"/>
</dbReference>
<gene>
    <name evidence="12" type="ORF">g.9196</name>
</gene>
<evidence type="ECO:0000259" key="11">
    <source>
        <dbReference type="PROSITE" id="PS51292"/>
    </source>
</evidence>
<dbReference type="InterPro" id="IPR011016">
    <property type="entry name" value="Znf_RING-CH"/>
</dbReference>
<name>A0A1B6IAB9_9HEMI</name>
<dbReference type="PROSITE" id="PS51292">
    <property type="entry name" value="ZF_RING_CH"/>
    <property type="match status" value="1"/>
</dbReference>